<name>A0A8S5QWP0_9CAUD</name>
<proteinExistence type="predicted"/>
<sequence length="180" mass="21174">MLNLTIPPAELFDENTSEFIYLPAVSIKLEHSLLAISKWESKWQKPFLDKEQKKSEEFYDYIRCMTITPNIDPKVYRRLTKKQLETINDYINSPMTATTFTTNKKEKASKELVTSELIYYWMTVNQIPFEAEKWHINRLLTLIRICSIKNGKPDKMSKNDIYAQNRALNKARRARMGSKG</sequence>
<organism evidence="1">
    <name type="scientific">Siphoviridae sp. ctuyW65</name>
    <dbReference type="NCBI Taxonomy" id="2826508"/>
    <lineage>
        <taxon>Viruses</taxon>
        <taxon>Duplodnaviria</taxon>
        <taxon>Heunggongvirae</taxon>
        <taxon>Uroviricota</taxon>
        <taxon>Caudoviricetes</taxon>
    </lineage>
</organism>
<protein>
    <submittedName>
        <fullName evidence="1">Uncharacterized protein</fullName>
    </submittedName>
</protein>
<accession>A0A8S5QWP0</accession>
<reference evidence="1" key="1">
    <citation type="journal article" date="2021" name="Proc. Natl. Acad. Sci. U.S.A.">
        <title>A Catalog of Tens of Thousands of Viruses from Human Metagenomes Reveals Hidden Associations with Chronic Diseases.</title>
        <authorList>
            <person name="Tisza M.J."/>
            <person name="Buck C.B."/>
        </authorList>
    </citation>
    <scope>NUCLEOTIDE SEQUENCE</scope>
    <source>
        <strain evidence="1">CtuyW65</strain>
    </source>
</reference>
<dbReference type="EMBL" id="BK015745">
    <property type="protein sequence ID" value="DAE23068.1"/>
    <property type="molecule type" value="Genomic_DNA"/>
</dbReference>
<evidence type="ECO:0000313" key="1">
    <source>
        <dbReference type="EMBL" id="DAE23068.1"/>
    </source>
</evidence>